<dbReference type="GO" id="GO:0008559">
    <property type="term" value="F:ABC-type xenobiotic transporter activity"/>
    <property type="evidence" value="ECO:0007669"/>
    <property type="project" value="TreeGrafter"/>
</dbReference>
<dbReference type="GO" id="GO:0005886">
    <property type="term" value="C:plasma membrane"/>
    <property type="evidence" value="ECO:0007669"/>
    <property type="project" value="TreeGrafter"/>
</dbReference>
<feature type="compositionally biased region" description="Acidic residues" evidence="9">
    <location>
        <begin position="785"/>
        <end position="794"/>
    </location>
</feature>
<organism evidence="13 14">
    <name type="scientific">Zygosaccharomyces rouxii</name>
    <dbReference type="NCBI Taxonomy" id="4956"/>
    <lineage>
        <taxon>Eukaryota</taxon>
        <taxon>Fungi</taxon>
        <taxon>Dikarya</taxon>
        <taxon>Ascomycota</taxon>
        <taxon>Saccharomycotina</taxon>
        <taxon>Saccharomycetes</taxon>
        <taxon>Saccharomycetales</taxon>
        <taxon>Saccharomycetaceae</taxon>
        <taxon>Zygosaccharomyces</taxon>
    </lineage>
</organism>
<feature type="compositionally biased region" description="Basic and acidic residues" evidence="9">
    <location>
        <begin position="1322"/>
        <end position="1333"/>
    </location>
</feature>
<feature type="transmembrane region" description="Helical" evidence="10">
    <location>
        <begin position="241"/>
        <end position="263"/>
    </location>
</feature>
<gene>
    <name evidence="13" type="ORF">ZYGR_0AI00550</name>
</gene>
<dbReference type="FunFam" id="1.20.1560.10:FF:000010">
    <property type="entry name" value="Multidrug resistance-associated ABC transporter"/>
    <property type="match status" value="1"/>
</dbReference>
<dbReference type="Gene3D" id="1.20.1560.10">
    <property type="entry name" value="ABC transporter type 1, transmembrane domain"/>
    <property type="match status" value="2"/>
</dbReference>
<dbReference type="Proteomes" id="UP000187013">
    <property type="component" value="Unassembled WGS sequence"/>
</dbReference>
<keyword evidence="7 10" id="KW-1133">Transmembrane helix</keyword>
<evidence type="ECO:0000256" key="5">
    <source>
        <dbReference type="ARBA" id="ARBA00022741"/>
    </source>
</evidence>
<evidence type="ECO:0000313" key="13">
    <source>
        <dbReference type="EMBL" id="GAV52773.1"/>
    </source>
</evidence>
<keyword evidence="8 10" id="KW-0472">Membrane</keyword>
<evidence type="ECO:0000259" key="11">
    <source>
        <dbReference type="PROSITE" id="PS50893"/>
    </source>
</evidence>
<feature type="region of interest" description="Disordered" evidence="9">
    <location>
        <begin position="1317"/>
        <end position="1337"/>
    </location>
</feature>
<dbReference type="CDD" id="cd03244">
    <property type="entry name" value="ABCC_MRP_domain2"/>
    <property type="match status" value="1"/>
</dbReference>
<feature type="transmembrane region" description="Helical" evidence="10">
    <location>
        <begin position="425"/>
        <end position="446"/>
    </location>
</feature>
<dbReference type="FunFam" id="3.40.50.300:FF:000565">
    <property type="entry name" value="ABC bile acid transporter"/>
    <property type="match status" value="1"/>
</dbReference>
<dbReference type="InterPro" id="IPR036640">
    <property type="entry name" value="ABC1_TM_sf"/>
</dbReference>
<feature type="domain" description="ABC transporter" evidence="11">
    <location>
        <begin position="1199"/>
        <end position="1450"/>
    </location>
</feature>
<dbReference type="SUPFAM" id="SSF90123">
    <property type="entry name" value="ABC transporter transmembrane region"/>
    <property type="match status" value="2"/>
</dbReference>
<evidence type="ECO:0000256" key="7">
    <source>
        <dbReference type="ARBA" id="ARBA00022989"/>
    </source>
</evidence>
<dbReference type="CDD" id="cd18606">
    <property type="entry name" value="ABC_6TM_YOR1_D2_like"/>
    <property type="match status" value="1"/>
</dbReference>
<dbReference type="EMBL" id="BDGX01000035">
    <property type="protein sequence ID" value="GAV52773.1"/>
    <property type="molecule type" value="Genomic_DNA"/>
</dbReference>
<name>A0A1Q3AB23_ZYGRO</name>
<sequence>MSEMKNGHHRIEEDANLGGVSDSSGFSHGDEYAESSSSVELGPSGEYIIKRNKPETFLNSDDLEKVTESDIYRQKRLFSFLHSRKIPEIPQGEDERKTLPLYNRNIISQIFIWWVVPVIRKGYKRTIQPNDLFKMSPRFSVETMYTSFQRQLARFVEKGRRRYREQHPDASEQEVKDNAKLPRFSVLLTLYLTFKWHYLYACLCAVLANCASGFNPMVTKRLIEFVEKKALDHGLHVNKGVGYAIGASLIMMFNGLLFNHLFLAAQVIGVEAKSILTKAILDKMLKASNYTRHKFPSGKVTSMVTTDLARIEFAFSFQPFLAGFPATLAICIVLLLTNVGPIAMSGIGLFFAMFFVSVFSFKYIVKLRIASLKFTDGRVTIMREVLNNMKMVKFYAWEDAYEDNIKSVRAKEVSRVRRLQITRNFLLATTIALPSIASLITFLALYKVNNSGRTPGNIFSSLSLFQVMSLQMFFLPIAVATSIDMVLGLQRVEKVLESSEESIDVIRDMAPREDLPHDVAMRMTNASFEWDDYEKMDIAVDKAEKNEEQVLPQDGDSNSDEPVALEKTSFKGFHELNFDIKKGEFIIVTGPIGTGKTSLLSAMAGFMARTGGSVEVNGRLLSCGYPWIQNATVRDNIIFGSPYEKEKYRRVIQACSLDSDLEILPAGDMTEIGERGINLSGGQKARINLARCVYKDKDIYLFDDVLSAVDARVGKHIMDECLLGLLGSKTRILATHQLALIERATRIIVLGNDGSFTIGTYEELQKTNSQLRKLLEFTSDNTGMDGDDDDNDGQEQEKDREVHAEDLEGLDEKEKIAEVAKYEGENEMDWEELKKQVSKKSVENKRKDGHTTTKEERAVNSIKLGVYSEYLKAAAGKWRFGVIPFYLFTIMGSAFCQLFASVWLSFWTENKFKNRSPSFYMGLYSFFVFGQYMFMNIQFTLLCFLGVTASKFLNLRAVKGILHTPLSFMDTTPLGRILNRFTKDTDSLDNELTDDIRLMMFQLGNIIGVIVMCIIYLPWFAIAVPFLLIMFVLIADHYQSSGREVKRLEAVQRSFVYNNLNEVLGGLDTIRAYHSQDRFLVKSDFLINKMNEAGYMVAALQRWVAIFLDILAVIFALIITLLCVTRQFKISPSATGVLLTYVLQLPGLLNTVLRALTQTENGMNSAERLVTYALELPQEAEYRKPECSPPENWPEKGEIKFENVSFAYRPSLPPVLKNFDLNIGSGEKVGICGRTGAGKSTIMSALYRINEVIDGKIIIDNVDIAELGLFELRSKLAIIPQDPVLFRGTIRKNLDPFGEKTDDELWESLVRGGAVSAEDLEETKRQQPDDSGSHSKMHKFHLEQKVEEEGGNFSLGEKQLLALTRALVRNSRILILDEATSSVDYETDDKIQSRIVEAFGNCTILCIAHRLNTILNYDRILVLEQGEVAEFDTPWNLFNKEDGIFRSMCERANIKKADFKRLS</sequence>
<evidence type="ECO:0000259" key="12">
    <source>
        <dbReference type="PROSITE" id="PS50929"/>
    </source>
</evidence>
<dbReference type="GO" id="GO:0016887">
    <property type="term" value="F:ATP hydrolysis activity"/>
    <property type="evidence" value="ECO:0007669"/>
    <property type="project" value="InterPro"/>
</dbReference>
<keyword evidence="6" id="KW-0067">ATP-binding</keyword>
<evidence type="ECO:0000256" key="4">
    <source>
        <dbReference type="ARBA" id="ARBA00022692"/>
    </source>
</evidence>
<dbReference type="Gene3D" id="3.40.50.300">
    <property type="entry name" value="P-loop containing nucleotide triphosphate hydrolases"/>
    <property type="match status" value="2"/>
</dbReference>
<feature type="domain" description="ABC transmembrane type-1" evidence="12">
    <location>
        <begin position="201"/>
        <end position="484"/>
    </location>
</feature>
<keyword evidence="5" id="KW-0547">Nucleotide-binding</keyword>
<dbReference type="InterPro" id="IPR003439">
    <property type="entry name" value="ABC_transporter-like_ATP-bd"/>
</dbReference>
<protein>
    <recommendedName>
        <fullName evidence="15">Oligomycin resistance ATP-dependent permease YOR1</fullName>
    </recommendedName>
</protein>
<dbReference type="PROSITE" id="PS50893">
    <property type="entry name" value="ABC_TRANSPORTER_2"/>
    <property type="match status" value="2"/>
</dbReference>
<feature type="compositionally biased region" description="Basic and acidic residues" evidence="9">
    <location>
        <begin position="795"/>
        <end position="807"/>
    </location>
</feature>
<evidence type="ECO:0000256" key="1">
    <source>
        <dbReference type="ARBA" id="ARBA00004141"/>
    </source>
</evidence>
<feature type="domain" description="ABC transporter" evidence="11">
    <location>
        <begin position="558"/>
        <end position="777"/>
    </location>
</feature>
<dbReference type="InterPro" id="IPR003593">
    <property type="entry name" value="AAA+_ATPase"/>
</dbReference>
<feature type="domain" description="ABC transmembrane type-1" evidence="12">
    <location>
        <begin position="887"/>
        <end position="1161"/>
    </location>
</feature>
<accession>A0A1Q3AB23</accession>
<reference evidence="13 14" key="1">
    <citation type="submission" date="2016-08" db="EMBL/GenBank/DDBJ databases">
        <title>Draft genome sequence of allopolyploid Zygosaccharomyces rouxii.</title>
        <authorList>
            <person name="Watanabe J."/>
            <person name="Uehara K."/>
            <person name="Mogi Y."/>
            <person name="Tsukioka Y."/>
        </authorList>
    </citation>
    <scope>NUCLEOTIDE SEQUENCE [LARGE SCALE GENOMIC DNA]</scope>
    <source>
        <strain evidence="13 14">NBRC 110957</strain>
    </source>
</reference>
<feature type="transmembrane region" description="Helical" evidence="10">
    <location>
        <begin position="342"/>
        <end position="365"/>
    </location>
</feature>
<feature type="transmembrane region" description="Helical" evidence="10">
    <location>
        <begin position="313"/>
        <end position="336"/>
    </location>
</feature>
<dbReference type="Pfam" id="PF00664">
    <property type="entry name" value="ABC_membrane"/>
    <property type="match status" value="2"/>
</dbReference>
<dbReference type="PROSITE" id="PS00211">
    <property type="entry name" value="ABC_TRANSPORTER_1"/>
    <property type="match status" value="1"/>
</dbReference>
<comment type="subcellular location">
    <subcellularLocation>
        <location evidence="1">Membrane</location>
        <topology evidence="1">Multi-pass membrane protein</topology>
    </subcellularLocation>
</comment>
<dbReference type="PROSITE" id="PS50929">
    <property type="entry name" value="ABC_TM1F"/>
    <property type="match status" value="2"/>
</dbReference>
<dbReference type="PANTHER" id="PTHR24223">
    <property type="entry name" value="ATP-BINDING CASSETTE SUB-FAMILY C"/>
    <property type="match status" value="1"/>
</dbReference>
<feature type="region of interest" description="Disordered" evidence="9">
    <location>
        <begin position="1"/>
        <end position="39"/>
    </location>
</feature>
<feature type="transmembrane region" description="Helical" evidence="10">
    <location>
        <begin position="885"/>
        <end position="906"/>
    </location>
</feature>
<evidence type="ECO:0008006" key="15">
    <source>
        <dbReference type="Google" id="ProtNLM"/>
    </source>
</evidence>
<dbReference type="InterPro" id="IPR027417">
    <property type="entry name" value="P-loop_NTPase"/>
</dbReference>
<dbReference type="FunFam" id="3.40.50.300:FF:001750">
    <property type="entry name" value="ATP-binding cassette transporter"/>
    <property type="match status" value="1"/>
</dbReference>
<keyword evidence="4 10" id="KW-0812">Transmembrane</keyword>
<dbReference type="PANTHER" id="PTHR24223:SF456">
    <property type="entry name" value="MULTIDRUG RESISTANCE-ASSOCIATED PROTEIN LETHAL(2)03659"/>
    <property type="match status" value="1"/>
</dbReference>
<evidence type="ECO:0000256" key="3">
    <source>
        <dbReference type="ARBA" id="ARBA00022448"/>
    </source>
</evidence>
<dbReference type="InterPro" id="IPR050173">
    <property type="entry name" value="ABC_transporter_C-like"/>
</dbReference>
<evidence type="ECO:0000256" key="6">
    <source>
        <dbReference type="ARBA" id="ARBA00022840"/>
    </source>
</evidence>
<dbReference type="GO" id="GO:0005524">
    <property type="term" value="F:ATP binding"/>
    <property type="evidence" value="ECO:0007669"/>
    <property type="project" value="UniProtKB-KW"/>
</dbReference>
<evidence type="ECO:0000256" key="10">
    <source>
        <dbReference type="SAM" id="Phobius"/>
    </source>
</evidence>
<dbReference type="CDD" id="cd03250">
    <property type="entry name" value="ABCC_MRP_domain1"/>
    <property type="match status" value="1"/>
</dbReference>
<feature type="transmembrane region" description="Helical" evidence="10">
    <location>
        <begin position="458"/>
        <end position="481"/>
    </location>
</feature>
<comment type="caution">
    <text evidence="13">The sequence shown here is derived from an EMBL/GenBank/DDBJ whole genome shotgun (WGS) entry which is preliminary data.</text>
</comment>
<evidence type="ECO:0000256" key="9">
    <source>
        <dbReference type="SAM" id="MobiDB-lite"/>
    </source>
</evidence>
<dbReference type="InterPro" id="IPR011527">
    <property type="entry name" value="ABC1_TM_dom"/>
</dbReference>
<dbReference type="Pfam" id="PF00005">
    <property type="entry name" value="ABC_tran"/>
    <property type="match status" value="2"/>
</dbReference>
<feature type="transmembrane region" description="Helical" evidence="10">
    <location>
        <begin position="1103"/>
        <end position="1124"/>
    </location>
</feature>
<keyword evidence="3" id="KW-0813">Transport</keyword>
<feature type="compositionally biased region" description="Basic and acidic residues" evidence="9">
    <location>
        <begin position="1"/>
        <end position="13"/>
    </location>
</feature>
<proteinExistence type="inferred from homology"/>
<evidence type="ECO:0000256" key="2">
    <source>
        <dbReference type="ARBA" id="ARBA00009726"/>
    </source>
</evidence>
<dbReference type="SMART" id="SM00382">
    <property type="entry name" value="AAA"/>
    <property type="match status" value="2"/>
</dbReference>
<dbReference type="CDD" id="cd18597">
    <property type="entry name" value="ABC_6TM_YOR1_D1_like"/>
    <property type="match status" value="1"/>
</dbReference>
<feature type="region of interest" description="Disordered" evidence="9">
    <location>
        <begin position="778"/>
        <end position="807"/>
    </location>
</feature>
<dbReference type="InterPro" id="IPR017871">
    <property type="entry name" value="ABC_transporter-like_CS"/>
</dbReference>
<dbReference type="SUPFAM" id="SSF52540">
    <property type="entry name" value="P-loop containing nucleoside triphosphate hydrolases"/>
    <property type="match status" value="2"/>
</dbReference>
<evidence type="ECO:0000256" key="8">
    <source>
        <dbReference type="ARBA" id="ARBA00023136"/>
    </source>
</evidence>
<dbReference type="OrthoDB" id="6500128at2759"/>
<comment type="similarity">
    <text evidence="2">Belongs to the ABC transporter superfamily. ABCC family. Conjugate transporter (TC 3.A.1.208) subfamily.</text>
</comment>
<feature type="transmembrane region" description="Helical" evidence="10">
    <location>
        <begin position="1006"/>
        <end position="1034"/>
    </location>
</feature>
<feature type="transmembrane region" description="Helical" evidence="10">
    <location>
        <begin position="926"/>
        <end position="947"/>
    </location>
</feature>
<evidence type="ECO:0000313" key="14">
    <source>
        <dbReference type="Proteomes" id="UP000187013"/>
    </source>
</evidence>